<dbReference type="STRING" id="139420.A0A371DLP3"/>
<evidence type="ECO:0000313" key="1">
    <source>
        <dbReference type="EMBL" id="RDX53453.1"/>
    </source>
</evidence>
<sequence>MSRALAIQEIVRQICAFLRGDKASLAALVSTCKSTHEPAVQELWHELLDLLPLVKCFPTDSWTTGAQYQLTFTRALQPQDWQRFLYYSQYVHSIGFREYWSWNDDCRFLHPETLVAMVASRPLSIVLPRVRKFDWNCMSMRDKHLSDTLSLMGSQVRHLNLGFWGCDLDVAEHEQRPQTALAEISGRFPMLECFEVGVAGYRMLHATGGRVHSHDGAFEPSHLPNLTIVRFHSVPIAQMMVGALARLPNLQILEATLSPRSAWSETLTSDAFPALRELILMTTARTYIAFSAVATLENVESVHLTITDYPEQSHIPTLFHCVRRQFSPSSLRVLEICADDMYLEEAAQIDAVVRPGHLESLYSFSKLVDFRLSMPCRYALDDACYLDIAKSFPLLRTLMLADSESCVHDTFPSMTALVPFAQHASLRTLSVAFDGTQKVWIPHIRNALPPRDRPSGVRELNVGNSPVARPQFAAAYLARLFPRVGGRDELDLSFAQKPSEEIDEREARWSMVGQLLACFNVIREDERDMTTRMLARQSRA</sequence>
<organism evidence="1 2">
    <name type="scientific">Lentinus brumalis</name>
    <dbReference type="NCBI Taxonomy" id="2498619"/>
    <lineage>
        <taxon>Eukaryota</taxon>
        <taxon>Fungi</taxon>
        <taxon>Dikarya</taxon>
        <taxon>Basidiomycota</taxon>
        <taxon>Agaricomycotina</taxon>
        <taxon>Agaricomycetes</taxon>
        <taxon>Polyporales</taxon>
        <taxon>Polyporaceae</taxon>
        <taxon>Lentinus</taxon>
    </lineage>
</organism>
<dbReference type="OrthoDB" id="2794631at2759"/>
<dbReference type="EMBL" id="KZ857387">
    <property type="protein sequence ID" value="RDX53453.1"/>
    <property type="molecule type" value="Genomic_DNA"/>
</dbReference>
<dbReference type="AlphaFoldDB" id="A0A371DLP3"/>
<evidence type="ECO:0000313" key="2">
    <source>
        <dbReference type="Proteomes" id="UP000256964"/>
    </source>
</evidence>
<name>A0A371DLP3_9APHY</name>
<proteinExistence type="predicted"/>
<dbReference type="Proteomes" id="UP000256964">
    <property type="component" value="Unassembled WGS sequence"/>
</dbReference>
<dbReference type="InterPro" id="IPR032675">
    <property type="entry name" value="LRR_dom_sf"/>
</dbReference>
<dbReference type="Gene3D" id="3.80.10.10">
    <property type="entry name" value="Ribonuclease Inhibitor"/>
    <property type="match status" value="1"/>
</dbReference>
<protein>
    <recommendedName>
        <fullName evidence="3">F-box domain-containing protein</fullName>
    </recommendedName>
</protein>
<keyword evidence="2" id="KW-1185">Reference proteome</keyword>
<dbReference type="SUPFAM" id="SSF52047">
    <property type="entry name" value="RNI-like"/>
    <property type="match status" value="1"/>
</dbReference>
<gene>
    <name evidence="1" type="ORF">OH76DRAFT_1399359</name>
</gene>
<evidence type="ECO:0008006" key="3">
    <source>
        <dbReference type="Google" id="ProtNLM"/>
    </source>
</evidence>
<reference evidence="1 2" key="1">
    <citation type="journal article" date="2018" name="Biotechnol. Biofuels">
        <title>Integrative visual omics of the white-rot fungus Polyporus brumalis exposes the biotechnological potential of its oxidative enzymes for delignifying raw plant biomass.</title>
        <authorList>
            <person name="Miyauchi S."/>
            <person name="Rancon A."/>
            <person name="Drula E."/>
            <person name="Hage H."/>
            <person name="Chaduli D."/>
            <person name="Favel A."/>
            <person name="Grisel S."/>
            <person name="Henrissat B."/>
            <person name="Herpoel-Gimbert I."/>
            <person name="Ruiz-Duenas F.J."/>
            <person name="Chevret D."/>
            <person name="Hainaut M."/>
            <person name="Lin J."/>
            <person name="Wang M."/>
            <person name="Pangilinan J."/>
            <person name="Lipzen A."/>
            <person name="Lesage-Meessen L."/>
            <person name="Navarro D."/>
            <person name="Riley R."/>
            <person name="Grigoriev I.V."/>
            <person name="Zhou S."/>
            <person name="Raouche S."/>
            <person name="Rosso M.N."/>
        </authorList>
    </citation>
    <scope>NUCLEOTIDE SEQUENCE [LARGE SCALE GENOMIC DNA]</scope>
    <source>
        <strain evidence="1 2">BRFM 1820</strain>
    </source>
</reference>
<accession>A0A371DLP3</accession>